<dbReference type="KEGG" id="shs:STEHIDRAFT_69453"/>
<dbReference type="GeneID" id="18806542"/>
<dbReference type="EMBL" id="JH687404">
    <property type="protein sequence ID" value="EIM79463.1"/>
    <property type="molecule type" value="Genomic_DNA"/>
</dbReference>
<name>R7RXB5_STEHR</name>
<proteinExistence type="predicted"/>
<dbReference type="eggNOG" id="ENOG502QSYI">
    <property type="taxonomic scope" value="Eukaryota"/>
</dbReference>
<evidence type="ECO:0000313" key="3">
    <source>
        <dbReference type="Proteomes" id="UP000053927"/>
    </source>
</evidence>
<dbReference type="PANTHER" id="PTHR33840:SF1">
    <property type="entry name" value="TLE1 PHOSPHOLIPASE DOMAIN-CONTAINING PROTEIN"/>
    <property type="match status" value="1"/>
</dbReference>
<dbReference type="Proteomes" id="UP000053927">
    <property type="component" value="Unassembled WGS sequence"/>
</dbReference>
<accession>R7RXB5</accession>
<dbReference type="OMA" id="EPICANT"/>
<feature type="domain" description="T6SS Phospholipase effector Tle1-like catalytic" evidence="1">
    <location>
        <begin position="2"/>
        <end position="276"/>
    </location>
</feature>
<reference evidence="3" key="1">
    <citation type="journal article" date="2012" name="Science">
        <title>The Paleozoic origin of enzymatic lignin decomposition reconstructed from 31 fungal genomes.</title>
        <authorList>
            <person name="Floudas D."/>
            <person name="Binder M."/>
            <person name="Riley R."/>
            <person name="Barry K."/>
            <person name="Blanchette R.A."/>
            <person name="Henrissat B."/>
            <person name="Martinez A.T."/>
            <person name="Otillar R."/>
            <person name="Spatafora J.W."/>
            <person name="Yadav J.S."/>
            <person name="Aerts A."/>
            <person name="Benoit I."/>
            <person name="Boyd A."/>
            <person name="Carlson A."/>
            <person name="Copeland A."/>
            <person name="Coutinho P.M."/>
            <person name="de Vries R.P."/>
            <person name="Ferreira P."/>
            <person name="Findley K."/>
            <person name="Foster B."/>
            <person name="Gaskell J."/>
            <person name="Glotzer D."/>
            <person name="Gorecki P."/>
            <person name="Heitman J."/>
            <person name="Hesse C."/>
            <person name="Hori C."/>
            <person name="Igarashi K."/>
            <person name="Jurgens J.A."/>
            <person name="Kallen N."/>
            <person name="Kersten P."/>
            <person name="Kohler A."/>
            <person name="Kuees U."/>
            <person name="Kumar T.K.A."/>
            <person name="Kuo A."/>
            <person name="LaButti K."/>
            <person name="Larrondo L.F."/>
            <person name="Lindquist E."/>
            <person name="Ling A."/>
            <person name="Lombard V."/>
            <person name="Lucas S."/>
            <person name="Lundell T."/>
            <person name="Martin R."/>
            <person name="McLaughlin D.J."/>
            <person name="Morgenstern I."/>
            <person name="Morin E."/>
            <person name="Murat C."/>
            <person name="Nagy L.G."/>
            <person name="Nolan M."/>
            <person name="Ohm R.A."/>
            <person name="Patyshakuliyeva A."/>
            <person name="Rokas A."/>
            <person name="Ruiz-Duenas F.J."/>
            <person name="Sabat G."/>
            <person name="Salamov A."/>
            <person name="Samejima M."/>
            <person name="Schmutz J."/>
            <person name="Slot J.C."/>
            <person name="St John F."/>
            <person name="Stenlid J."/>
            <person name="Sun H."/>
            <person name="Sun S."/>
            <person name="Syed K."/>
            <person name="Tsang A."/>
            <person name="Wiebenga A."/>
            <person name="Young D."/>
            <person name="Pisabarro A."/>
            <person name="Eastwood D.C."/>
            <person name="Martin F."/>
            <person name="Cullen D."/>
            <person name="Grigoriev I.V."/>
            <person name="Hibbett D.S."/>
        </authorList>
    </citation>
    <scope>NUCLEOTIDE SEQUENCE [LARGE SCALE GENOMIC DNA]</scope>
    <source>
        <strain evidence="3">FP-91666</strain>
    </source>
</reference>
<dbReference type="Pfam" id="PF09994">
    <property type="entry name" value="T6SS_Tle1-like_cat"/>
    <property type="match status" value="1"/>
</dbReference>
<dbReference type="PANTHER" id="PTHR33840">
    <property type="match status" value="1"/>
</dbReference>
<organism evidence="2 3">
    <name type="scientific">Stereum hirsutum (strain FP-91666)</name>
    <name type="common">White-rot fungus</name>
    <dbReference type="NCBI Taxonomy" id="721885"/>
    <lineage>
        <taxon>Eukaryota</taxon>
        <taxon>Fungi</taxon>
        <taxon>Dikarya</taxon>
        <taxon>Basidiomycota</taxon>
        <taxon>Agaricomycotina</taxon>
        <taxon>Agaricomycetes</taxon>
        <taxon>Russulales</taxon>
        <taxon>Stereaceae</taxon>
        <taxon>Stereum</taxon>
    </lineage>
</organism>
<evidence type="ECO:0000313" key="2">
    <source>
        <dbReference type="EMBL" id="EIM79463.1"/>
    </source>
</evidence>
<evidence type="ECO:0000259" key="1">
    <source>
        <dbReference type="Pfam" id="PF09994"/>
    </source>
</evidence>
<dbReference type="RefSeq" id="XP_007311396.1">
    <property type="nucleotide sequence ID" value="XM_007311334.1"/>
</dbReference>
<dbReference type="OrthoDB" id="3057168at2759"/>
<dbReference type="InterPro" id="IPR018712">
    <property type="entry name" value="Tle1-like_cat"/>
</dbReference>
<gene>
    <name evidence="2" type="ORF">STEHIDRAFT_69453</name>
</gene>
<dbReference type="InterPro" id="IPR029058">
    <property type="entry name" value="AB_hydrolase_fold"/>
</dbReference>
<keyword evidence="3" id="KW-1185">Reference proteome</keyword>
<dbReference type="AlphaFoldDB" id="R7RXB5"/>
<sequence length="446" mass="50254">MKRIIIAYDGTGQSASHGDWSIYTNVNRLCHALLNSPDLPVQQLVFYVSGVGTQDLGLGGFGTVIQGALGEGVEENMADGYAFIVNNYLPGDELFVFGFSRGAFTARVLANIVARLGVFSKPYSWEFKDALSEYKKGKEAFEAFLGVLGKREKGVYIPRLYEVKVKVVGCWDTVASLGIPWRPTSNAGGVSGDYEHFDGGLFLFHHFIGIENAFHALALDECRGPFTPTMWYLPTDKDAANCINLKQTWFPGVHSNVGGGYPDQALADLSLSWMIDLCRPFLSFDLANINLEIDLSLNPWKIRSKKRMAHKDGPPDVEWKGWACGKWYDSYKNGKTWSWKYRTPGMYENERELEKGDTNETMHASVKARWDMLRPSWRPKALEGFRPEVIEGGGIEWVKRDSKGKELLMIKEEPFLKREPAKPDFSAEWMLRYTPITPKPSEQTST</sequence>
<dbReference type="SUPFAM" id="SSF53474">
    <property type="entry name" value="alpha/beta-Hydrolases"/>
    <property type="match status" value="1"/>
</dbReference>
<protein>
    <recommendedName>
        <fullName evidence="1">T6SS Phospholipase effector Tle1-like catalytic domain-containing protein</fullName>
    </recommendedName>
</protein>